<dbReference type="AlphaFoldDB" id="A0A844HUA3"/>
<evidence type="ECO:0000259" key="1">
    <source>
        <dbReference type="Pfam" id="PF04542"/>
    </source>
</evidence>
<dbReference type="Gene3D" id="1.10.1740.10">
    <property type="match status" value="1"/>
</dbReference>
<accession>A0A844HUA3</accession>
<organism evidence="2 3">
    <name type="scientific">Paracoccus litorisediminis</name>
    <dbReference type="NCBI Taxonomy" id="2006130"/>
    <lineage>
        <taxon>Bacteria</taxon>
        <taxon>Pseudomonadati</taxon>
        <taxon>Pseudomonadota</taxon>
        <taxon>Alphaproteobacteria</taxon>
        <taxon>Rhodobacterales</taxon>
        <taxon>Paracoccaceae</taxon>
        <taxon>Paracoccus</taxon>
    </lineage>
</organism>
<sequence length="195" mass="22703">MDHLNANEVKGLVHRTSLRLFAKFPQLRASHEFEDFEQMMWMEWMRVKDRFDPAHGYHFTTYFGTCCRNRVLKMVNARRPDVEFDTDVAESQPDDFKSSEDMLAESRVRSRAFERVDPQMRKIAELLIEDPEILQREARAQAAKAALTSALNGGAGKEPELPEITLPLLFRVMGLHRSRGYHLVAQFKETLDEYL</sequence>
<dbReference type="InterPro" id="IPR013325">
    <property type="entry name" value="RNA_pol_sigma_r2"/>
</dbReference>
<reference evidence="2 3" key="1">
    <citation type="submission" date="2019-11" db="EMBL/GenBank/DDBJ databases">
        <authorList>
            <person name="Dong K."/>
        </authorList>
    </citation>
    <scope>NUCLEOTIDE SEQUENCE [LARGE SCALE GENOMIC DNA]</scope>
    <source>
        <strain evidence="2 3">NBRC 112902</strain>
    </source>
</reference>
<feature type="domain" description="RNA polymerase sigma-70 region 2" evidence="1">
    <location>
        <begin position="11"/>
        <end position="78"/>
    </location>
</feature>
<comment type="caution">
    <text evidence="2">The sequence shown here is derived from an EMBL/GenBank/DDBJ whole genome shotgun (WGS) entry which is preliminary data.</text>
</comment>
<dbReference type="Proteomes" id="UP000449846">
    <property type="component" value="Unassembled WGS sequence"/>
</dbReference>
<dbReference type="InterPro" id="IPR007627">
    <property type="entry name" value="RNA_pol_sigma70_r2"/>
</dbReference>
<protein>
    <recommendedName>
        <fullName evidence="1">RNA polymerase sigma-70 region 2 domain-containing protein</fullName>
    </recommendedName>
</protein>
<gene>
    <name evidence="2" type="ORF">GL300_17935</name>
</gene>
<proteinExistence type="predicted"/>
<evidence type="ECO:0000313" key="2">
    <source>
        <dbReference type="EMBL" id="MTH61092.1"/>
    </source>
</evidence>
<dbReference type="SUPFAM" id="SSF88946">
    <property type="entry name" value="Sigma2 domain of RNA polymerase sigma factors"/>
    <property type="match status" value="1"/>
</dbReference>
<dbReference type="RefSeq" id="WP_155041035.1">
    <property type="nucleotide sequence ID" value="NZ_WMIG01000013.1"/>
</dbReference>
<evidence type="ECO:0000313" key="3">
    <source>
        <dbReference type="Proteomes" id="UP000449846"/>
    </source>
</evidence>
<keyword evidence="3" id="KW-1185">Reference proteome</keyword>
<dbReference type="GO" id="GO:0006352">
    <property type="term" value="P:DNA-templated transcription initiation"/>
    <property type="evidence" value="ECO:0007669"/>
    <property type="project" value="InterPro"/>
</dbReference>
<dbReference type="Pfam" id="PF04542">
    <property type="entry name" value="Sigma70_r2"/>
    <property type="match status" value="1"/>
</dbReference>
<dbReference type="GO" id="GO:0003700">
    <property type="term" value="F:DNA-binding transcription factor activity"/>
    <property type="evidence" value="ECO:0007669"/>
    <property type="project" value="InterPro"/>
</dbReference>
<dbReference type="EMBL" id="WMIG01000013">
    <property type="protein sequence ID" value="MTH61092.1"/>
    <property type="molecule type" value="Genomic_DNA"/>
</dbReference>
<name>A0A844HUA3_9RHOB</name>